<sequence length="319" mass="36073">METCEKNICSNSDIWEWQEDDYCLKETARNNISRCLWDEVNQSEDSLIFMLEEQTPIKDCTEFAYQMTKIEENINKLEECRDSSQQKRRRVLHFSHDSSETAICKLHPTSVFLRTKVREEEQIDDSTSPSTNVEFNSQSDLGLSDGSCAFNSEAWDQPSVGWLDGCLDSGMMHCKLDETTDPVQDLNCDEASIEESHVTELYNFSSDREMDLPRGSRPSTFRKLLKGRKSIIGASTKLTTSVAYPFALIKPCGVEGDLTLKDINRRLHTPLSSRAKQMEDENSSNSYPTSAFSGKPVVVKTKIRTEGGKGSITIMRTKG</sequence>
<evidence type="ECO:0000313" key="3">
    <source>
        <dbReference type="Proteomes" id="UP001418222"/>
    </source>
</evidence>
<name>A0AAP0BFM1_9ASPA</name>
<protein>
    <submittedName>
        <fullName evidence="2">Protein XRI1</fullName>
    </submittedName>
</protein>
<dbReference type="GO" id="GO:0007143">
    <property type="term" value="P:female meiotic nuclear division"/>
    <property type="evidence" value="ECO:0007669"/>
    <property type="project" value="InterPro"/>
</dbReference>
<dbReference type="PANTHER" id="PTHR33385:SF4">
    <property type="entry name" value="PROTEIN XRI1"/>
    <property type="match status" value="1"/>
</dbReference>
<feature type="region of interest" description="Disordered" evidence="1">
    <location>
        <begin position="271"/>
        <end position="292"/>
    </location>
</feature>
<dbReference type="InterPro" id="IPR039933">
    <property type="entry name" value="XRI1"/>
</dbReference>
<keyword evidence="3" id="KW-1185">Reference proteome</keyword>
<comment type="caution">
    <text evidence="2">The sequence shown here is derived from an EMBL/GenBank/DDBJ whole genome shotgun (WGS) entry which is preliminary data.</text>
</comment>
<dbReference type="PANTHER" id="PTHR33385">
    <property type="entry name" value="PROTEIN XRI1"/>
    <property type="match status" value="1"/>
</dbReference>
<proteinExistence type="predicted"/>
<evidence type="ECO:0000313" key="2">
    <source>
        <dbReference type="EMBL" id="KAK8937293.1"/>
    </source>
</evidence>
<dbReference type="AlphaFoldDB" id="A0AAP0BFM1"/>
<dbReference type="Proteomes" id="UP001418222">
    <property type="component" value="Unassembled WGS sequence"/>
</dbReference>
<feature type="compositionally biased region" description="Polar residues" evidence="1">
    <location>
        <begin position="283"/>
        <end position="292"/>
    </location>
</feature>
<reference evidence="2 3" key="1">
    <citation type="journal article" date="2022" name="Nat. Plants">
        <title>Genomes of leafy and leafless Platanthera orchids illuminate the evolution of mycoheterotrophy.</title>
        <authorList>
            <person name="Li M.H."/>
            <person name="Liu K.W."/>
            <person name="Li Z."/>
            <person name="Lu H.C."/>
            <person name="Ye Q.L."/>
            <person name="Zhang D."/>
            <person name="Wang J.Y."/>
            <person name="Li Y.F."/>
            <person name="Zhong Z.M."/>
            <person name="Liu X."/>
            <person name="Yu X."/>
            <person name="Liu D.K."/>
            <person name="Tu X.D."/>
            <person name="Liu B."/>
            <person name="Hao Y."/>
            <person name="Liao X.Y."/>
            <person name="Jiang Y.T."/>
            <person name="Sun W.H."/>
            <person name="Chen J."/>
            <person name="Chen Y.Q."/>
            <person name="Ai Y."/>
            <person name="Zhai J.W."/>
            <person name="Wu S.S."/>
            <person name="Zhou Z."/>
            <person name="Hsiao Y.Y."/>
            <person name="Wu W.L."/>
            <person name="Chen Y.Y."/>
            <person name="Lin Y.F."/>
            <person name="Hsu J.L."/>
            <person name="Li C.Y."/>
            <person name="Wang Z.W."/>
            <person name="Zhao X."/>
            <person name="Zhong W.Y."/>
            <person name="Ma X.K."/>
            <person name="Ma L."/>
            <person name="Huang J."/>
            <person name="Chen G.Z."/>
            <person name="Huang M.Z."/>
            <person name="Huang L."/>
            <person name="Peng D.H."/>
            <person name="Luo Y.B."/>
            <person name="Zou S.Q."/>
            <person name="Chen S.P."/>
            <person name="Lan S."/>
            <person name="Tsai W.C."/>
            <person name="Van de Peer Y."/>
            <person name="Liu Z.J."/>
        </authorList>
    </citation>
    <scope>NUCLEOTIDE SEQUENCE [LARGE SCALE GENOMIC DNA]</scope>
    <source>
        <strain evidence="2">Lor287</strain>
    </source>
</reference>
<accession>A0AAP0BFM1</accession>
<dbReference type="EMBL" id="JBBWWQ010000010">
    <property type="protein sequence ID" value="KAK8937293.1"/>
    <property type="molecule type" value="Genomic_DNA"/>
</dbReference>
<dbReference type="GO" id="GO:0007140">
    <property type="term" value="P:male meiotic nuclear division"/>
    <property type="evidence" value="ECO:0007669"/>
    <property type="project" value="InterPro"/>
</dbReference>
<evidence type="ECO:0000256" key="1">
    <source>
        <dbReference type="SAM" id="MobiDB-lite"/>
    </source>
</evidence>
<gene>
    <name evidence="2" type="primary">XRI1</name>
    <name evidence="2" type="ORF">KSP39_PZI012408</name>
</gene>
<organism evidence="2 3">
    <name type="scientific">Platanthera zijinensis</name>
    <dbReference type="NCBI Taxonomy" id="2320716"/>
    <lineage>
        <taxon>Eukaryota</taxon>
        <taxon>Viridiplantae</taxon>
        <taxon>Streptophyta</taxon>
        <taxon>Embryophyta</taxon>
        <taxon>Tracheophyta</taxon>
        <taxon>Spermatophyta</taxon>
        <taxon>Magnoliopsida</taxon>
        <taxon>Liliopsida</taxon>
        <taxon>Asparagales</taxon>
        <taxon>Orchidaceae</taxon>
        <taxon>Orchidoideae</taxon>
        <taxon>Orchideae</taxon>
        <taxon>Orchidinae</taxon>
        <taxon>Platanthera</taxon>
    </lineage>
</organism>